<gene>
    <name evidence="1" type="ORF">C7374_104170</name>
</gene>
<dbReference type="AlphaFoldDB" id="A0A364JWJ2"/>
<dbReference type="Proteomes" id="UP000249453">
    <property type="component" value="Unassembled WGS sequence"/>
</dbReference>
<comment type="caution">
    <text evidence="1">The sequence shown here is derived from an EMBL/GenBank/DDBJ whole genome shotgun (WGS) entry which is preliminary data.</text>
</comment>
<dbReference type="EMBL" id="QLMK01000004">
    <property type="protein sequence ID" value="RAK30108.1"/>
    <property type="molecule type" value="Genomic_DNA"/>
</dbReference>
<accession>A0A364JWJ2</accession>
<organism evidence="1 2">
    <name type="scientific">Falsochrobactrum ovis</name>
    <dbReference type="NCBI Taxonomy" id="1293442"/>
    <lineage>
        <taxon>Bacteria</taxon>
        <taxon>Pseudomonadati</taxon>
        <taxon>Pseudomonadota</taxon>
        <taxon>Alphaproteobacteria</taxon>
        <taxon>Hyphomicrobiales</taxon>
        <taxon>Brucellaceae</taxon>
        <taxon>Falsochrobactrum</taxon>
    </lineage>
</organism>
<sequence length="31" mass="3741">MRFSEGVCEKLGNYVYRLIDPRNGDVLRRKR</sequence>
<protein>
    <submittedName>
        <fullName evidence="1">Uncharacterized protein</fullName>
    </submittedName>
</protein>
<evidence type="ECO:0000313" key="2">
    <source>
        <dbReference type="Proteomes" id="UP000249453"/>
    </source>
</evidence>
<keyword evidence="2" id="KW-1185">Reference proteome</keyword>
<evidence type="ECO:0000313" key="1">
    <source>
        <dbReference type="EMBL" id="RAK30108.1"/>
    </source>
</evidence>
<reference evidence="1 2" key="1">
    <citation type="submission" date="2018-06" db="EMBL/GenBank/DDBJ databases">
        <title>Genomic Encyclopedia of Type Strains, Phase IV (KMG-IV): sequencing the most valuable type-strain genomes for metagenomic binning, comparative biology and taxonomic classification.</title>
        <authorList>
            <person name="Goeker M."/>
        </authorList>
    </citation>
    <scope>NUCLEOTIDE SEQUENCE [LARGE SCALE GENOMIC DNA]</scope>
    <source>
        <strain evidence="1 2">DSM 26720</strain>
    </source>
</reference>
<proteinExistence type="predicted"/>
<name>A0A364JWJ2_9HYPH</name>